<dbReference type="PRINTS" id="PR01217">
    <property type="entry name" value="PRICHEXTENSN"/>
</dbReference>
<feature type="compositionally biased region" description="Polar residues" evidence="1">
    <location>
        <begin position="232"/>
        <end position="247"/>
    </location>
</feature>
<feature type="region of interest" description="Disordered" evidence="1">
    <location>
        <begin position="374"/>
        <end position="393"/>
    </location>
</feature>
<proteinExistence type="predicted"/>
<accession>A0A833R7H5</accession>
<sequence length="393" mass="42084">MEEGGGAKEAQPGDFSPDKNATPHISWADISEEEDRANEAENQAVPISPFKEDYLRKHIPSNPEPTNPCQRPWIFSGPNPKPHGTVPTTNVTIYPPPTGNPNQTPPNPNLHHPNPLPAANPIPSQYQQPPSAANPNPILSQPNPKPSQPNPVPNHPNPLSLNPNPNPNQPNPQGSNPKPPTLNPNSPSFHPKSSSTNPNPHPINHPASPLSPTADQPVSIRGNKKRKGKVAVSTQGQGSNEKPSNQRHSARLSGKRPQTRFFVKNSKAKPAVGSSTKKHISEKLESAGIAAALEAEQLSQVPLTQQLSHRVDYYCGIGVPLVADGEAGSEPTTVNQEGPGLDDIPHEIDQDSPYVLVPTESQGENITELYEESLLPSIESEPEELSAGESSDG</sequence>
<feature type="compositionally biased region" description="Basic residues" evidence="1">
    <location>
        <begin position="248"/>
        <end position="258"/>
    </location>
</feature>
<dbReference type="EMBL" id="SWLB01000011">
    <property type="protein sequence ID" value="KAF3332932.1"/>
    <property type="molecule type" value="Genomic_DNA"/>
</dbReference>
<protein>
    <submittedName>
        <fullName evidence="2">Uncharacterized protein</fullName>
    </submittedName>
</protein>
<evidence type="ECO:0000313" key="3">
    <source>
        <dbReference type="Proteomes" id="UP000623129"/>
    </source>
</evidence>
<feature type="compositionally biased region" description="Pro residues" evidence="1">
    <location>
        <begin position="143"/>
        <end position="156"/>
    </location>
</feature>
<dbReference type="Proteomes" id="UP000623129">
    <property type="component" value="Unassembled WGS sequence"/>
</dbReference>
<reference evidence="2" key="1">
    <citation type="submission" date="2020-01" db="EMBL/GenBank/DDBJ databases">
        <title>Genome sequence of Kobresia littledalei, the first chromosome-level genome in the family Cyperaceae.</title>
        <authorList>
            <person name="Qu G."/>
        </authorList>
    </citation>
    <scope>NUCLEOTIDE SEQUENCE</scope>
    <source>
        <strain evidence="2">C.B.Clarke</strain>
        <tissue evidence="2">Leaf</tissue>
    </source>
</reference>
<feature type="compositionally biased region" description="Pro residues" evidence="1">
    <location>
        <begin position="94"/>
        <end position="120"/>
    </location>
</feature>
<feature type="region of interest" description="Disordered" evidence="1">
    <location>
        <begin position="326"/>
        <end position="348"/>
    </location>
</feature>
<name>A0A833R7H5_9POAL</name>
<feature type="compositionally biased region" description="Acidic residues" evidence="1">
    <location>
        <begin position="380"/>
        <end position="393"/>
    </location>
</feature>
<feature type="compositionally biased region" description="Polar residues" evidence="1">
    <location>
        <begin position="124"/>
        <end position="139"/>
    </location>
</feature>
<feature type="region of interest" description="Disordered" evidence="1">
    <location>
        <begin position="1"/>
        <end position="279"/>
    </location>
</feature>
<gene>
    <name evidence="2" type="ORF">FCM35_KLT02509</name>
</gene>
<keyword evidence="3" id="KW-1185">Reference proteome</keyword>
<dbReference type="AlphaFoldDB" id="A0A833R7H5"/>
<evidence type="ECO:0000313" key="2">
    <source>
        <dbReference type="EMBL" id="KAF3332932.1"/>
    </source>
</evidence>
<evidence type="ECO:0000256" key="1">
    <source>
        <dbReference type="SAM" id="MobiDB-lite"/>
    </source>
</evidence>
<comment type="caution">
    <text evidence="2">The sequence shown here is derived from an EMBL/GenBank/DDBJ whole genome shotgun (WGS) entry which is preliminary data.</text>
</comment>
<feature type="compositionally biased region" description="Polar residues" evidence="1">
    <location>
        <begin position="183"/>
        <end position="198"/>
    </location>
</feature>
<organism evidence="2 3">
    <name type="scientific">Carex littledalei</name>
    <dbReference type="NCBI Taxonomy" id="544730"/>
    <lineage>
        <taxon>Eukaryota</taxon>
        <taxon>Viridiplantae</taxon>
        <taxon>Streptophyta</taxon>
        <taxon>Embryophyta</taxon>
        <taxon>Tracheophyta</taxon>
        <taxon>Spermatophyta</taxon>
        <taxon>Magnoliopsida</taxon>
        <taxon>Liliopsida</taxon>
        <taxon>Poales</taxon>
        <taxon>Cyperaceae</taxon>
        <taxon>Cyperoideae</taxon>
        <taxon>Cariceae</taxon>
        <taxon>Carex</taxon>
        <taxon>Carex subgen. Euthyceras</taxon>
    </lineage>
</organism>